<sequence>MHMLKWDVVCSRKKVGGIGIFSLKRRNIALLAKWWWRHMTEPDSLWNKILTSMYEDIDLMIREHHWTLPFPGAVKVNVHGATPFIPFLNGNLNGIGLIIRNSEGEFIKLATRILPSNCALENKLNAIHQGLIQAFEGCNQLTLYLERLGDEKCQQFYSFTRPIGAVEELLSIDLGFGYTAPQYQDIQVFNDEEDPVDFGHAFLPGEGVIHGGYAFHEDYYAVDNEEMEGPVVISVHEFEVEDFVLGEGC</sequence>
<dbReference type="AlphaFoldDB" id="A0AAD8HSM5"/>
<name>A0AAD8HSM5_9APIA</name>
<evidence type="ECO:0000313" key="2">
    <source>
        <dbReference type="Proteomes" id="UP001237642"/>
    </source>
</evidence>
<proteinExistence type="predicted"/>
<protein>
    <submittedName>
        <fullName evidence="1">Uncharacterized protein</fullName>
    </submittedName>
</protein>
<reference evidence="1" key="1">
    <citation type="submission" date="2023-02" db="EMBL/GenBank/DDBJ databases">
        <title>Genome of toxic invasive species Heracleum sosnowskyi carries increased number of genes despite the absence of recent whole-genome duplications.</title>
        <authorList>
            <person name="Schelkunov M."/>
            <person name="Shtratnikova V."/>
            <person name="Makarenko M."/>
            <person name="Klepikova A."/>
            <person name="Omelchenko D."/>
            <person name="Novikova G."/>
            <person name="Obukhova E."/>
            <person name="Bogdanov V."/>
            <person name="Penin A."/>
            <person name="Logacheva M."/>
        </authorList>
    </citation>
    <scope>NUCLEOTIDE SEQUENCE</scope>
    <source>
        <strain evidence="1">Hsosn_3</strain>
        <tissue evidence="1">Leaf</tissue>
    </source>
</reference>
<reference evidence="1" key="2">
    <citation type="submission" date="2023-05" db="EMBL/GenBank/DDBJ databases">
        <authorList>
            <person name="Schelkunov M.I."/>
        </authorList>
    </citation>
    <scope>NUCLEOTIDE SEQUENCE</scope>
    <source>
        <strain evidence="1">Hsosn_3</strain>
        <tissue evidence="1">Leaf</tissue>
    </source>
</reference>
<organism evidence="1 2">
    <name type="scientific">Heracleum sosnowskyi</name>
    <dbReference type="NCBI Taxonomy" id="360622"/>
    <lineage>
        <taxon>Eukaryota</taxon>
        <taxon>Viridiplantae</taxon>
        <taxon>Streptophyta</taxon>
        <taxon>Embryophyta</taxon>
        <taxon>Tracheophyta</taxon>
        <taxon>Spermatophyta</taxon>
        <taxon>Magnoliopsida</taxon>
        <taxon>eudicotyledons</taxon>
        <taxon>Gunneridae</taxon>
        <taxon>Pentapetalae</taxon>
        <taxon>asterids</taxon>
        <taxon>campanulids</taxon>
        <taxon>Apiales</taxon>
        <taxon>Apiaceae</taxon>
        <taxon>Apioideae</taxon>
        <taxon>apioid superclade</taxon>
        <taxon>Tordylieae</taxon>
        <taxon>Tordyliinae</taxon>
        <taxon>Heracleum</taxon>
    </lineage>
</organism>
<dbReference type="EMBL" id="JAUIZM010000007">
    <property type="protein sequence ID" value="KAK1372699.1"/>
    <property type="molecule type" value="Genomic_DNA"/>
</dbReference>
<keyword evidence="2" id="KW-1185">Reference proteome</keyword>
<gene>
    <name evidence="1" type="ORF">POM88_028892</name>
</gene>
<dbReference type="Proteomes" id="UP001237642">
    <property type="component" value="Unassembled WGS sequence"/>
</dbReference>
<evidence type="ECO:0000313" key="1">
    <source>
        <dbReference type="EMBL" id="KAK1372699.1"/>
    </source>
</evidence>
<accession>A0AAD8HSM5</accession>
<comment type="caution">
    <text evidence="1">The sequence shown here is derived from an EMBL/GenBank/DDBJ whole genome shotgun (WGS) entry which is preliminary data.</text>
</comment>